<reference evidence="1 2" key="1">
    <citation type="submission" date="2023-08" db="EMBL/GenBank/DDBJ databases">
        <title>Implementing the SeqCode for naming new Mesorhizobium species isolated from Vachellia karroo root nodules.</title>
        <authorList>
            <person name="Van Lill M."/>
        </authorList>
    </citation>
    <scope>NUCLEOTIDE SEQUENCE [LARGE SCALE GENOMIC DNA]</scope>
    <source>
        <strain evidence="1 2">VK25D</strain>
    </source>
</reference>
<evidence type="ECO:0000313" key="2">
    <source>
        <dbReference type="Proteomes" id="UP001285154"/>
    </source>
</evidence>
<evidence type="ECO:0000313" key="1">
    <source>
        <dbReference type="EMBL" id="MDX8531737.1"/>
    </source>
</evidence>
<dbReference type="EMBL" id="JAVIIQ010000004">
    <property type="protein sequence ID" value="MDX8531737.1"/>
    <property type="molecule type" value="Genomic_DNA"/>
</dbReference>
<dbReference type="RefSeq" id="WP_320247461.1">
    <property type="nucleotide sequence ID" value="NZ_JAVIIQ010000004.1"/>
</dbReference>
<dbReference type="Proteomes" id="UP001285154">
    <property type="component" value="Unassembled WGS sequence"/>
</dbReference>
<gene>
    <name evidence="1" type="ORF">RFM42_12130</name>
</gene>
<accession>A0ABU5A262</accession>
<keyword evidence="2" id="KW-1185">Reference proteome</keyword>
<protein>
    <submittedName>
        <fullName evidence="1">Uncharacterized protein</fullName>
    </submittedName>
</protein>
<name>A0ABU5A262_9HYPH</name>
<sequence>MSMLGNLGRSIMRQHNDAKTRSLMNSLLPELQRDIGWEAAPGTREKARLAQVVFAGTR</sequence>
<organism evidence="1 2">
    <name type="scientific">Mesorhizobium vachelliae</name>
    <dbReference type="NCBI Taxonomy" id="3072309"/>
    <lineage>
        <taxon>Bacteria</taxon>
        <taxon>Pseudomonadati</taxon>
        <taxon>Pseudomonadota</taxon>
        <taxon>Alphaproteobacteria</taxon>
        <taxon>Hyphomicrobiales</taxon>
        <taxon>Phyllobacteriaceae</taxon>
        <taxon>Mesorhizobium</taxon>
    </lineage>
</organism>
<comment type="caution">
    <text evidence="1">The sequence shown here is derived from an EMBL/GenBank/DDBJ whole genome shotgun (WGS) entry which is preliminary data.</text>
</comment>
<proteinExistence type="predicted"/>